<comment type="subunit">
    <text evidence="3">Homohexamer.</text>
</comment>
<dbReference type="GO" id="GO:0046872">
    <property type="term" value="F:metal ion binding"/>
    <property type="evidence" value="ECO:0007669"/>
    <property type="project" value="UniProtKB-KW"/>
</dbReference>
<dbReference type="CDD" id="cd16841">
    <property type="entry name" value="RraA_family"/>
    <property type="match status" value="1"/>
</dbReference>
<dbReference type="PANTHER" id="PTHR33254">
    <property type="entry name" value="4-HYDROXY-4-METHYL-2-OXOGLUTARATE ALDOLASE 3-RELATED"/>
    <property type="match status" value="1"/>
</dbReference>
<dbReference type="GO" id="GO:0042537">
    <property type="term" value="P:benzene-containing compound metabolic process"/>
    <property type="evidence" value="ECO:0007669"/>
    <property type="project" value="UniProtKB-ARBA"/>
</dbReference>
<evidence type="ECO:0000256" key="9">
    <source>
        <dbReference type="PIRSR" id="PIRSR605493-1"/>
    </source>
</evidence>
<dbReference type="Pfam" id="PF03737">
    <property type="entry name" value="RraA-like"/>
    <property type="match status" value="1"/>
</dbReference>
<dbReference type="Gene3D" id="3.50.30.40">
    <property type="entry name" value="Ribonuclease E inhibitor RraA/RraA-like"/>
    <property type="match status" value="1"/>
</dbReference>
<dbReference type="NCBIfam" id="TIGR02798">
    <property type="entry name" value="ligK_PcmE"/>
    <property type="match status" value="1"/>
</dbReference>
<keyword evidence="11" id="KW-1185">Reference proteome</keyword>
<evidence type="ECO:0000313" key="10">
    <source>
        <dbReference type="EMBL" id="AKJ69431.1"/>
    </source>
</evidence>
<dbReference type="EMBL" id="CP011568">
    <property type="protein sequence ID" value="AKJ69431.1"/>
    <property type="molecule type" value="Genomic_DNA"/>
</dbReference>
<dbReference type="PATRIC" id="fig|445709.3.peg.3308"/>
<dbReference type="PANTHER" id="PTHR33254:SF16">
    <property type="entry name" value="BLR3842 PROTEIN"/>
    <property type="match status" value="1"/>
</dbReference>
<sequence length="232" mass="24193">MNPVVVTTKPTFPASVAARLAALGTATVHEAQGRSGLMQAYLRPIYRGASIAGPAVTVLAQPGDNWMLHVAVEQCQPGDVLVVACTTDNSDGMFGDLLATSLRARGVAGLVIDAGVRDVATLEQMGFPVWAKAIHARGTVKATLGSVNVPVVCGGALVTPGDAIVADDDGVVVVPHSRVEAVAAQGEKRVALEEEKRARLAAGELGLDIYQMRERLAQMGLRYVASLDELDS</sequence>
<dbReference type="GO" id="GO:0072329">
    <property type="term" value="P:monocarboxylic acid catabolic process"/>
    <property type="evidence" value="ECO:0007669"/>
    <property type="project" value="UniProtKB-ARBA"/>
</dbReference>
<dbReference type="RefSeq" id="WP_047215339.1">
    <property type="nucleotide sequence ID" value="NZ_CP011568.3"/>
</dbReference>
<name>A0A0G3EXI7_9BURK</name>
<gene>
    <name evidence="10" type="ORF">ABW99_15635</name>
</gene>
<keyword evidence="5 9" id="KW-0479">Metal-binding</keyword>
<evidence type="ECO:0000256" key="1">
    <source>
        <dbReference type="ARBA" id="ARBA00001342"/>
    </source>
</evidence>
<evidence type="ECO:0000256" key="8">
    <source>
        <dbReference type="ARBA" id="ARBA00061585"/>
    </source>
</evidence>
<keyword evidence="7" id="KW-0456">Lyase</keyword>
<dbReference type="NCBIfam" id="NF006731">
    <property type="entry name" value="PRK09262.1"/>
    <property type="match status" value="1"/>
</dbReference>
<accession>A0A0G3EXI7</accession>
<dbReference type="FunFam" id="3.50.30.40:FF:000002">
    <property type="entry name" value="4-carboxy-4-hydroxy-2-oxoadipate aldolase/oxaloacetate decarboxylase"/>
    <property type="match status" value="1"/>
</dbReference>
<evidence type="ECO:0000256" key="4">
    <source>
        <dbReference type="ARBA" id="ARBA00012213"/>
    </source>
</evidence>
<dbReference type="SUPFAM" id="SSF89562">
    <property type="entry name" value="RraA-like"/>
    <property type="match status" value="1"/>
</dbReference>
<dbReference type="GO" id="GO:0047443">
    <property type="term" value="F:4-hydroxy-4-methyl-2-oxoglutarate aldolase activity"/>
    <property type="evidence" value="ECO:0007669"/>
    <property type="project" value="UniProtKB-EC"/>
</dbReference>
<evidence type="ECO:0000256" key="7">
    <source>
        <dbReference type="ARBA" id="ARBA00023239"/>
    </source>
</evidence>
<dbReference type="Proteomes" id="UP000036700">
    <property type="component" value="Chromosome"/>
</dbReference>
<dbReference type="InterPro" id="IPR005493">
    <property type="entry name" value="RraA/RraA-like"/>
</dbReference>
<reference evidence="11" key="1">
    <citation type="submission" date="2015-06" db="EMBL/GenBank/DDBJ databases">
        <authorList>
            <person name="Lim Y.L."/>
            <person name="Ee R."/>
            <person name="Yong D."/>
            <person name="How K.Y."/>
            <person name="Yin W.F."/>
            <person name="Chan K.G."/>
        </authorList>
    </citation>
    <scope>NUCLEOTIDE SEQUENCE [LARGE SCALE GENOMIC DNA]</scope>
    <source>
        <strain evidence="11">DSM 25325</strain>
    </source>
</reference>
<evidence type="ECO:0000256" key="3">
    <source>
        <dbReference type="ARBA" id="ARBA00011643"/>
    </source>
</evidence>
<comment type="catalytic activity">
    <reaction evidence="1">
        <text>4-hydroxy-4-methyl-2-oxoglutarate = 2 pyruvate</text>
        <dbReference type="Rhea" id="RHEA:22748"/>
        <dbReference type="ChEBI" id="CHEBI:15361"/>
        <dbReference type="ChEBI" id="CHEBI:58276"/>
        <dbReference type="EC" id="4.1.3.17"/>
    </reaction>
</comment>
<feature type="binding site" evidence="9">
    <location>
        <position position="118"/>
    </location>
    <ligand>
        <name>Mg(2+)</name>
        <dbReference type="ChEBI" id="CHEBI:18420"/>
    </ligand>
</feature>
<evidence type="ECO:0000256" key="2">
    <source>
        <dbReference type="ARBA" id="ARBA00001946"/>
    </source>
</evidence>
<comment type="similarity">
    <text evidence="8">Belongs to the LigK/PcmE family.</text>
</comment>
<dbReference type="EC" id="4.1.3.17" evidence="4"/>
<feature type="binding site" evidence="9">
    <location>
        <begin position="95"/>
        <end position="98"/>
    </location>
    <ligand>
        <name>substrate</name>
    </ligand>
</feature>
<dbReference type="InterPro" id="IPR036704">
    <property type="entry name" value="RraA/RraA-like_sf"/>
</dbReference>
<comment type="cofactor">
    <cofactor evidence="2 9">
        <name>Mg(2+)</name>
        <dbReference type="ChEBI" id="CHEBI:18420"/>
    </cofactor>
</comment>
<evidence type="ECO:0000256" key="5">
    <source>
        <dbReference type="ARBA" id="ARBA00022723"/>
    </source>
</evidence>
<proteinExistence type="inferred from homology"/>
<dbReference type="GO" id="GO:0019336">
    <property type="term" value="P:phenol-containing compound catabolic process"/>
    <property type="evidence" value="ECO:0007669"/>
    <property type="project" value="UniProtKB-ARBA"/>
</dbReference>
<evidence type="ECO:0000256" key="6">
    <source>
        <dbReference type="ARBA" id="ARBA00022842"/>
    </source>
</evidence>
<dbReference type="OrthoDB" id="8717144at2"/>
<dbReference type="STRING" id="445709.ABW99_15635"/>
<dbReference type="InterPro" id="IPR014165">
    <property type="entry name" value="LigK_PcmE"/>
</dbReference>
<feature type="binding site" evidence="9">
    <location>
        <position position="117"/>
    </location>
    <ligand>
        <name>substrate</name>
    </ligand>
</feature>
<dbReference type="KEGG" id="ptx:ABW99_15635"/>
<keyword evidence="6 9" id="KW-0460">Magnesium</keyword>
<protein>
    <recommendedName>
        <fullName evidence="4">4-hydroxy-4-methyl-2-oxoglutarate aldolase</fullName>
        <ecNumber evidence="4">4.1.3.17</ecNumber>
    </recommendedName>
</protein>
<organism evidence="10 11">
    <name type="scientific">Pandoraea thiooxydans</name>
    <dbReference type="NCBI Taxonomy" id="445709"/>
    <lineage>
        <taxon>Bacteria</taxon>
        <taxon>Pseudomonadati</taxon>
        <taxon>Pseudomonadota</taxon>
        <taxon>Betaproteobacteria</taxon>
        <taxon>Burkholderiales</taxon>
        <taxon>Burkholderiaceae</taxon>
        <taxon>Pandoraea</taxon>
    </lineage>
</organism>
<evidence type="ECO:0000313" key="11">
    <source>
        <dbReference type="Proteomes" id="UP000036700"/>
    </source>
</evidence>
<dbReference type="AlphaFoldDB" id="A0A0G3EXI7"/>